<dbReference type="AlphaFoldDB" id="A0A813DUY8"/>
<keyword evidence="2" id="KW-1185">Reference proteome</keyword>
<dbReference type="InterPro" id="IPR036867">
    <property type="entry name" value="R3H_dom_sf"/>
</dbReference>
<proteinExistence type="predicted"/>
<comment type="caution">
    <text evidence="1">The sequence shown here is derived from an EMBL/GenBank/DDBJ whole genome shotgun (WGS) entry which is preliminary data.</text>
</comment>
<feature type="non-terminal residue" evidence="1">
    <location>
        <position position="1"/>
    </location>
</feature>
<dbReference type="Gene3D" id="3.30.1370.50">
    <property type="entry name" value="R3H-like domain"/>
    <property type="match status" value="1"/>
</dbReference>
<sequence>DVAGKLDLVVNSSDLRASTDFPSCLSAEERKYIHHISEQFGLKHELARQGEEAMAATSQSSLLLYLHWIGNGAMALRATTPPNTADQPALSRTARRRKLRQAKTVLATEAGSPLHQAAAATEIFWTKPSTGTPKPVQEQVVIADDDRDDSAEDNADRMTAGRTWEGLEEDIAYCETEVLTHSASTCDKCHFSRSDVTLAVGWVRQWMADTPSAMNSTLELWSEFLWNVCGFELDLPTAASVLSPAFLAALAEQGVPFAIRRLELVSEGILEDPHTCDDCGFLKTSPGYCSECHKNRVGVYRFSEPYTLTPETPSPASCSTTAFAALLEQTSL</sequence>
<organism evidence="1 2">
    <name type="scientific">Polarella glacialis</name>
    <name type="common">Dinoflagellate</name>
    <dbReference type="NCBI Taxonomy" id="89957"/>
    <lineage>
        <taxon>Eukaryota</taxon>
        <taxon>Sar</taxon>
        <taxon>Alveolata</taxon>
        <taxon>Dinophyceae</taxon>
        <taxon>Suessiales</taxon>
        <taxon>Suessiaceae</taxon>
        <taxon>Polarella</taxon>
    </lineage>
</organism>
<reference evidence="1" key="1">
    <citation type="submission" date="2021-02" db="EMBL/GenBank/DDBJ databases">
        <authorList>
            <person name="Dougan E. K."/>
            <person name="Rhodes N."/>
            <person name="Thang M."/>
            <person name="Chan C."/>
        </authorList>
    </citation>
    <scope>NUCLEOTIDE SEQUENCE</scope>
</reference>
<dbReference type="Proteomes" id="UP000654075">
    <property type="component" value="Unassembled WGS sequence"/>
</dbReference>
<evidence type="ECO:0000313" key="1">
    <source>
        <dbReference type="EMBL" id="CAE8589240.1"/>
    </source>
</evidence>
<accession>A0A813DUY8</accession>
<evidence type="ECO:0008006" key="3">
    <source>
        <dbReference type="Google" id="ProtNLM"/>
    </source>
</evidence>
<evidence type="ECO:0000313" key="2">
    <source>
        <dbReference type="Proteomes" id="UP000654075"/>
    </source>
</evidence>
<dbReference type="GO" id="GO:0003676">
    <property type="term" value="F:nucleic acid binding"/>
    <property type="evidence" value="ECO:0007669"/>
    <property type="project" value="InterPro"/>
</dbReference>
<dbReference type="EMBL" id="CAJNNV010003575">
    <property type="protein sequence ID" value="CAE8589240.1"/>
    <property type="molecule type" value="Genomic_DNA"/>
</dbReference>
<gene>
    <name evidence="1" type="ORF">PGLA1383_LOCUS8012</name>
</gene>
<name>A0A813DUY8_POLGL</name>
<protein>
    <recommendedName>
        <fullName evidence="3">R3H domain-containing protein</fullName>
    </recommendedName>
</protein>